<organism evidence="2 3">
    <name type="scientific">Enterococcus alcedinis</name>
    <dbReference type="NCBI Taxonomy" id="1274384"/>
    <lineage>
        <taxon>Bacteria</taxon>
        <taxon>Bacillati</taxon>
        <taxon>Bacillota</taxon>
        <taxon>Bacilli</taxon>
        <taxon>Lactobacillales</taxon>
        <taxon>Enterococcaceae</taxon>
        <taxon>Enterococcus</taxon>
    </lineage>
</organism>
<feature type="domain" description="DUF5613" evidence="1">
    <location>
        <begin position="4"/>
        <end position="100"/>
    </location>
</feature>
<evidence type="ECO:0000313" key="3">
    <source>
        <dbReference type="Proteomes" id="UP000622610"/>
    </source>
</evidence>
<accession>A0A917JF22</accession>
<dbReference type="InterPro" id="IPR040549">
    <property type="entry name" value="DUF5613"/>
</dbReference>
<dbReference type="AlphaFoldDB" id="A0A917JF22"/>
<dbReference type="EMBL" id="BMDT01000001">
    <property type="protein sequence ID" value="GGI64800.1"/>
    <property type="molecule type" value="Genomic_DNA"/>
</dbReference>
<protein>
    <recommendedName>
        <fullName evidence="1">DUF5613 domain-containing protein</fullName>
    </recommendedName>
</protein>
<reference evidence="2" key="2">
    <citation type="submission" date="2020-09" db="EMBL/GenBank/DDBJ databases">
        <authorList>
            <person name="Sun Q."/>
            <person name="Sedlacek I."/>
        </authorList>
    </citation>
    <scope>NUCLEOTIDE SEQUENCE</scope>
    <source>
        <strain evidence="2">CCM 8433</strain>
    </source>
</reference>
<dbReference type="Gene3D" id="3.40.630.30">
    <property type="match status" value="1"/>
</dbReference>
<comment type="caution">
    <text evidence="2">The sequence shown here is derived from an EMBL/GenBank/DDBJ whole genome shotgun (WGS) entry which is preliminary data.</text>
</comment>
<sequence>MKEVSFDDIFILGNTVVDNKHYKHVHYPEMLIRYDSNFLDFKVLPTVKEFVAIESYLRSYHIEHGQNHLKFSLPENKKMSEPFETYLTKNGYEISCLELYAIEPKNFPQIRLMSNF</sequence>
<evidence type="ECO:0000313" key="2">
    <source>
        <dbReference type="EMBL" id="GGI64800.1"/>
    </source>
</evidence>
<keyword evidence="3" id="KW-1185">Reference proteome</keyword>
<evidence type="ECO:0000259" key="1">
    <source>
        <dbReference type="Pfam" id="PF18467"/>
    </source>
</evidence>
<dbReference type="Pfam" id="PF18467">
    <property type="entry name" value="DUF5613"/>
    <property type="match status" value="1"/>
</dbReference>
<name>A0A917JF22_9ENTE</name>
<dbReference type="Proteomes" id="UP000622610">
    <property type="component" value="Unassembled WGS sequence"/>
</dbReference>
<proteinExistence type="predicted"/>
<dbReference type="RefSeq" id="WP_209651409.1">
    <property type="nucleotide sequence ID" value="NZ_BMDT01000001.1"/>
</dbReference>
<reference evidence="2" key="1">
    <citation type="journal article" date="2014" name="Int. J. Syst. Evol. Microbiol.">
        <title>Complete genome sequence of Corynebacterium casei LMG S-19264T (=DSM 44701T), isolated from a smear-ripened cheese.</title>
        <authorList>
            <consortium name="US DOE Joint Genome Institute (JGI-PGF)"/>
            <person name="Walter F."/>
            <person name="Albersmeier A."/>
            <person name="Kalinowski J."/>
            <person name="Ruckert C."/>
        </authorList>
    </citation>
    <scope>NUCLEOTIDE SEQUENCE</scope>
    <source>
        <strain evidence="2">CCM 8433</strain>
    </source>
</reference>
<gene>
    <name evidence="2" type="ORF">GCM10011482_04540</name>
</gene>